<organism evidence="1 2">
    <name type="scientific">Pseudomonas veronii</name>
    <dbReference type="NCBI Taxonomy" id="76761"/>
    <lineage>
        <taxon>Bacteria</taxon>
        <taxon>Pseudomonadati</taxon>
        <taxon>Pseudomonadota</taxon>
        <taxon>Gammaproteobacteria</taxon>
        <taxon>Pseudomonadales</taxon>
        <taxon>Pseudomonadaceae</taxon>
        <taxon>Pseudomonas</taxon>
    </lineage>
</organism>
<evidence type="ECO:0000313" key="1">
    <source>
        <dbReference type="EMBL" id="QCG68727.1"/>
    </source>
</evidence>
<accession>A0A4P7YBV6</accession>
<reference evidence="2" key="1">
    <citation type="submission" date="2019-04" db="EMBL/GenBank/DDBJ databases">
        <title>Complete genome sequence of Pseudomonas veronii strain PVy, a versatile degrader capable of using multiple contaminants as sole carbon sources.</title>
        <authorList>
            <person name="Lopez-Echartea E."/>
            <person name="Ridl J."/>
            <person name="Pajer P."/>
            <person name="Strejcek M."/>
            <person name="Suman J."/>
            <person name="Uhlik O."/>
        </authorList>
    </citation>
    <scope>NUCLEOTIDE SEQUENCE [LARGE SCALE GENOMIC DNA]</scope>
    <source>
        <strain evidence="2">Pvy</strain>
    </source>
</reference>
<dbReference type="Proteomes" id="UP000298274">
    <property type="component" value="Chromosome"/>
</dbReference>
<proteinExistence type="predicted"/>
<evidence type="ECO:0000313" key="2">
    <source>
        <dbReference type="Proteomes" id="UP000298274"/>
    </source>
</evidence>
<dbReference type="EMBL" id="CP039631">
    <property type="protein sequence ID" value="QCG68727.1"/>
    <property type="molecule type" value="Genomic_DNA"/>
</dbReference>
<name>A0A4P7YBV6_PSEVE</name>
<sequence>MWRPATDEVSTESQQKFGFKFGRNGAHSARTMMLAEITELFHGRGVEAMPAQYQEDIELFNVLHKPTEKARKLTWRHLVDLYGMDTHIPLFRIFRRLWENDESARPMLACQMALARDPLLRLSQGKILSLVPGQWLPREDMEQALDEQCPDRYSPAMLKSLAQNVNGTWTNAGFLQGRSKKHRAEPDVRPVNVVFALFLGYLQGATGNRLFTCEWTRVLGCRLERLLDLARLASYSGLINFKHSSEVVEVTFPDYLSKEEESWLHE</sequence>
<dbReference type="AlphaFoldDB" id="A0A4P7YBV6"/>
<gene>
    <name evidence="1" type="ORF">E4167_12585</name>
</gene>
<protein>
    <submittedName>
        <fullName evidence="1">Uncharacterized protein</fullName>
    </submittedName>
</protein>